<dbReference type="RefSeq" id="WP_182324582.1">
    <property type="nucleotide sequence ID" value="NZ_BQIT01000011.1"/>
</dbReference>
<keyword evidence="1 4" id="KW-0808">Transferase</keyword>
<dbReference type="Proteomes" id="UP000541770">
    <property type="component" value="Unassembled WGS sequence"/>
</dbReference>
<gene>
    <name evidence="4" type="ORF">H4C75_24045</name>
</gene>
<comment type="caution">
    <text evidence="4">The sequence shown here is derived from an EMBL/GenBank/DDBJ whole genome shotgun (WGS) entry which is preliminary data.</text>
</comment>
<dbReference type="PROSITE" id="PS51186">
    <property type="entry name" value="GNAT"/>
    <property type="match status" value="1"/>
</dbReference>
<accession>A0A7W2JZ77</accession>
<evidence type="ECO:0000313" key="4">
    <source>
        <dbReference type="EMBL" id="MBA6067812.1"/>
    </source>
</evidence>
<dbReference type="EMBL" id="JACGDE010000021">
    <property type="protein sequence ID" value="MBA6067812.1"/>
    <property type="molecule type" value="Genomic_DNA"/>
</dbReference>
<evidence type="ECO:0000313" key="5">
    <source>
        <dbReference type="Proteomes" id="UP000541770"/>
    </source>
</evidence>
<sequence length="182" mass="20494">MNGQQAAQPQTAEHWVEKLEDGSAVLIRPLREEDHERDRRFLSTIAYDSRRFRFISGLSGCLPGVNTHCMPVDHPPCMAYVALVHANGKLQQIGISRYAGIAGSQYCECAVAVSEDWQRKGLGRRLMRHLIAAARREGFERMVSRDMASNYAMHRLAKALGFTSCYPGGDVREILHQLDLRP</sequence>
<dbReference type="Pfam" id="PF00583">
    <property type="entry name" value="Acetyltransf_1"/>
    <property type="match status" value="1"/>
</dbReference>
<dbReference type="PANTHER" id="PTHR43072:SF23">
    <property type="entry name" value="UPF0039 PROTEIN C11D3.02C"/>
    <property type="match status" value="1"/>
</dbReference>
<dbReference type="PANTHER" id="PTHR43072">
    <property type="entry name" value="N-ACETYLTRANSFERASE"/>
    <property type="match status" value="1"/>
</dbReference>
<name>A0A7W2JZ77_9PSED</name>
<dbReference type="Gene3D" id="3.40.630.30">
    <property type="match status" value="1"/>
</dbReference>
<dbReference type="InterPro" id="IPR000182">
    <property type="entry name" value="GNAT_dom"/>
</dbReference>
<feature type="domain" description="N-acetyltransferase" evidence="3">
    <location>
        <begin position="25"/>
        <end position="181"/>
    </location>
</feature>
<proteinExistence type="predicted"/>
<protein>
    <submittedName>
        <fullName evidence="4">N-acetyltransferase</fullName>
    </submittedName>
</protein>
<evidence type="ECO:0000259" key="3">
    <source>
        <dbReference type="PROSITE" id="PS51186"/>
    </source>
</evidence>
<reference evidence="4 5" key="1">
    <citation type="submission" date="2020-07" db="EMBL/GenBank/DDBJ databases">
        <title>Diversity of carbapenemase encoding genes among Pseudomonas putida group clinical isolates in a tertiary Brazilian hospital.</title>
        <authorList>
            <person name="Alberto-Lei F."/>
            <person name="Nodari C.S."/>
            <person name="Streling A.P."/>
            <person name="Paulino J.T."/>
            <person name="Bessa-Neto F.O."/>
            <person name="Cayo R."/>
            <person name="Gales A.C."/>
        </authorList>
    </citation>
    <scope>NUCLEOTIDE SEQUENCE [LARGE SCALE GENOMIC DNA]</scope>
    <source>
        <strain evidence="4 5">14802</strain>
    </source>
</reference>
<organism evidence="4 5">
    <name type="scientific">Pseudomonas mosselii</name>
    <dbReference type="NCBI Taxonomy" id="78327"/>
    <lineage>
        <taxon>Bacteria</taxon>
        <taxon>Pseudomonadati</taxon>
        <taxon>Pseudomonadota</taxon>
        <taxon>Gammaproteobacteria</taxon>
        <taxon>Pseudomonadales</taxon>
        <taxon>Pseudomonadaceae</taxon>
        <taxon>Pseudomonas</taxon>
    </lineage>
</organism>
<dbReference type="AlphaFoldDB" id="A0A7W2JZ77"/>
<dbReference type="InterPro" id="IPR016181">
    <property type="entry name" value="Acyl_CoA_acyltransferase"/>
</dbReference>
<evidence type="ECO:0000256" key="2">
    <source>
        <dbReference type="ARBA" id="ARBA00023315"/>
    </source>
</evidence>
<dbReference type="CDD" id="cd04301">
    <property type="entry name" value="NAT_SF"/>
    <property type="match status" value="1"/>
</dbReference>
<dbReference type="GO" id="GO:0016747">
    <property type="term" value="F:acyltransferase activity, transferring groups other than amino-acyl groups"/>
    <property type="evidence" value="ECO:0007669"/>
    <property type="project" value="InterPro"/>
</dbReference>
<dbReference type="SUPFAM" id="SSF55729">
    <property type="entry name" value="Acyl-CoA N-acyltransferases (Nat)"/>
    <property type="match status" value="1"/>
</dbReference>
<keyword evidence="2" id="KW-0012">Acyltransferase</keyword>
<evidence type="ECO:0000256" key="1">
    <source>
        <dbReference type="ARBA" id="ARBA00022679"/>
    </source>
</evidence>